<dbReference type="SUPFAM" id="SSF103025">
    <property type="entry name" value="Folate-binding domain"/>
    <property type="match status" value="1"/>
</dbReference>
<dbReference type="EMBL" id="JAFIRR010000084">
    <property type="protein sequence ID" value="MCO6417210.1"/>
    <property type="molecule type" value="Genomic_DNA"/>
</dbReference>
<feature type="domain" description="CAF17 C-terminal" evidence="2">
    <location>
        <begin position="200"/>
        <end position="267"/>
    </location>
</feature>
<protein>
    <submittedName>
        <fullName evidence="3">Folate-binding protein</fullName>
    </submittedName>
</protein>
<dbReference type="InterPro" id="IPR017703">
    <property type="entry name" value="YgfZ/GCV_T_CS"/>
</dbReference>
<proteinExistence type="predicted"/>
<organism evidence="3 4">
    <name type="scientific">Siccirubricoccus soli</name>
    <dbReference type="NCBI Taxonomy" id="2899147"/>
    <lineage>
        <taxon>Bacteria</taxon>
        <taxon>Pseudomonadati</taxon>
        <taxon>Pseudomonadota</taxon>
        <taxon>Alphaproteobacteria</taxon>
        <taxon>Acetobacterales</taxon>
        <taxon>Roseomonadaceae</taxon>
        <taxon>Siccirubricoccus</taxon>
    </lineage>
</organism>
<gene>
    <name evidence="3" type="ORF">JYK14_13700</name>
</gene>
<dbReference type="InterPro" id="IPR045179">
    <property type="entry name" value="YgfZ/GcvT"/>
</dbReference>
<dbReference type="RefSeq" id="WP_252953839.1">
    <property type="nucleotide sequence ID" value="NZ_JAFIRR010000084.1"/>
</dbReference>
<dbReference type="Proteomes" id="UP001523392">
    <property type="component" value="Unassembled WGS sequence"/>
</dbReference>
<comment type="caution">
    <text evidence="3">The sequence shown here is derived from an EMBL/GenBank/DDBJ whole genome shotgun (WGS) entry which is preliminary data.</text>
</comment>
<accession>A0ABT1D8B2</accession>
<dbReference type="PIRSF" id="PIRSF006487">
    <property type="entry name" value="GcvT"/>
    <property type="match status" value="1"/>
</dbReference>
<dbReference type="InterPro" id="IPR057460">
    <property type="entry name" value="CAF17_C"/>
</dbReference>
<dbReference type="Gene3D" id="3.30.1360.120">
    <property type="entry name" value="Probable tRNA modification gtpase trme, domain 1"/>
    <property type="match status" value="2"/>
</dbReference>
<dbReference type="InterPro" id="IPR027266">
    <property type="entry name" value="TrmE/GcvT-like"/>
</dbReference>
<name>A0ABT1D8B2_9PROT</name>
<evidence type="ECO:0000256" key="1">
    <source>
        <dbReference type="ARBA" id="ARBA00022946"/>
    </source>
</evidence>
<evidence type="ECO:0000259" key="2">
    <source>
        <dbReference type="Pfam" id="PF25455"/>
    </source>
</evidence>
<evidence type="ECO:0000313" key="4">
    <source>
        <dbReference type="Proteomes" id="UP001523392"/>
    </source>
</evidence>
<evidence type="ECO:0000313" key="3">
    <source>
        <dbReference type="EMBL" id="MCO6417210.1"/>
    </source>
</evidence>
<keyword evidence="1" id="KW-0809">Transit peptide</keyword>
<dbReference type="PANTHER" id="PTHR22602">
    <property type="entry name" value="TRANSFERASE CAF17, MITOCHONDRIAL-RELATED"/>
    <property type="match status" value="1"/>
</dbReference>
<keyword evidence="4" id="KW-1185">Reference proteome</keyword>
<dbReference type="Pfam" id="PF25455">
    <property type="entry name" value="Beta-barrel_CAF17_C"/>
    <property type="match status" value="1"/>
</dbReference>
<dbReference type="PANTHER" id="PTHR22602:SF0">
    <property type="entry name" value="TRANSFERASE CAF17, MITOCHONDRIAL-RELATED"/>
    <property type="match status" value="1"/>
</dbReference>
<sequence length="274" mass="28936">MPIAPLPERGVIEVSGEDRVAFLQGLVSNDVAAAAPGRAVFAALLTPQGKWLADFFILAEGERLLLDAEAAQIPLLLPRLSRFRLRAKVALRDASAELAVFAGWGGAPLPAGAIAAPDPRLPEAGWRALSPAPLPADATAEHYDRHRLALGLPAGSRDLTPEQTVLLEAGFDELHGISWTKGCYMGQELTARTKYRGLLKRRLVKVAIEGPVPAHGTKVLAAGAEVGEMRSGREGEGIALLRLEALDGRPLVCGEAALTPRPPGWMALATPAEA</sequence>
<reference evidence="3 4" key="1">
    <citation type="submission" date="2021-12" db="EMBL/GenBank/DDBJ databases">
        <title>Siccirubricoccus leaddurans sp. nov., a high concentration Zn2+ tolerance bacterium.</title>
        <authorList>
            <person name="Cao Y."/>
        </authorList>
    </citation>
    <scope>NUCLEOTIDE SEQUENCE [LARGE SCALE GENOMIC DNA]</scope>
    <source>
        <strain evidence="3 4">KC 17139</strain>
    </source>
</reference>
<dbReference type="NCBIfam" id="TIGR03317">
    <property type="entry name" value="ygfZ_signature"/>
    <property type="match status" value="1"/>
</dbReference>